<organism evidence="2 3">
    <name type="scientific">Staphylococcus pasteuri_A</name>
    <dbReference type="NCBI Taxonomy" id="3062664"/>
    <lineage>
        <taxon>Bacteria</taxon>
        <taxon>Bacillati</taxon>
        <taxon>Bacillota</taxon>
        <taxon>Bacilli</taxon>
        <taxon>Bacillales</taxon>
        <taxon>Staphylococcaceae</taxon>
        <taxon>Staphylococcus</taxon>
    </lineage>
</organism>
<accession>A0AAW7YTI6</accession>
<feature type="transmembrane region" description="Helical" evidence="1">
    <location>
        <begin position="21"/>
        <end position="42"/>
    </location>
</feature>
<dbReference type="AlphaFoldDB" id="A0AAW7YTI6"/>
<feature type="non-terminal residue" evidence="2">
    <location>
        <position position="1"/>
    </location>
</feature>
<protein>
    <submittedName>
        <fullName evidence="2">Uncharacterized protein</fullName>
    </submittedName>
</protein>
<evidence type="ECO:0000313" key="2">
    <source>
        <dbReference type="EMBL" id="MDO6575629.1"/>
    </source>
</evidence>
<evidence type="ECO:0000256" key="1">
    <source>
        <dbReference type="SAM" id="Phobius"/>
    </source>
</evidence>
<feature type="transmembrane region" description="Helical" evidence="1">
    <location>
        <begin position="54"/>
        <end position="73"/>
    </location>
</feature>
<feature type="non-terminal residue" evidence="2">
    <location>
        <position position="78"/>
    </location>
</feature>
<dbReference type="Proteomes" id="UP001170310">
    <property type="component" value="Unassembled WGS sequence"/>
</dbReference>
<proteinExistence type="predicted"/>
<keyword evidence="3" id="KW-1185">Reference proteome</keyword>
<evidence type="ECO:0000313" key="3">
    <source>
        <dbReference type="Proteomes" id="UP001170310"/>
    </source>
</evidence>
<reference evidence="2" key="1">
    <citation type="submission" date="2023-07" db="EMBL/GenBank/DDBJ databases">
        <title>Genome content predicts the carbon catabolic preferences of heterotrophic bacteria.</title>
        <authorList>
            <person name="Gralka M."/>
        </authorList>
    </citation>
    <scope>NUCLEOTIDE SEQUENCE</scope>
    <source>
        <strain evidence="2">E2R20</strain>
    </source>
</reference>
<keyword evidence="1" id="KW-1133">Transmembrane helix</keyword>
<name>A0AAW7YTI6_9STAP</name>
<gene>
    <name evidence="2" type="ORF">Q4528_16080</name>
</gene>
<keyword evidence="1" id="KW-0812">Transmembrane</keyword>
<dbReference type="EMBL" id="JAUOQO010000985">
    <property type="protein sequence ID" value="MDO6575629.1"/>
    <property type="molecule type" value="Genomic_DNA"/>
</dbReference>
<comment type="caution">
    <text evidence="2">The sequence shown here is derived from an EMBL/GenBank/DDBJ whole genome shotgun (WGS) entry which is preliminary data.</text>
</comment>
<sequence>CIAVFVAAGIAGERWYKVARWAITLSAVTYIIPLLFLFNPSYLGQGGVLSIMDALLSGTVLCVAISLMLSGLLSEKRW</sequence>
<keyword evidence="1" id="KW-0472">Membrane</keyword>